<accession>A0A9P5Y354</accession>
<evidence type="ECO:0000313" key="2">
    <source>
        <dbReference type="Proteomes" id="UP000807353"/>
    </source>
</evidence>
<dbReference type="Proteomes" id="UP000807353">
    <property type="component" value="Unassembled WGS sequence"/>
</dbReference>
<evidence type="ECO:0000313" key="1">
    <source>
        <dbReference type="EMBL" id="KAF9460571.1"/>
    </source>
</evidence>
<keyword evidence="2" id="KW-1185">Reference proteome</keyword>
<dbReference type="AlphaFoldDB" id="A0A9P5Y354"/>
<dbReference type="EMBL" id="MU150296">
    <property type="protein sequence ID" value="KAF9460571.1"/>
    <property type="molecule type" value="Genomic_DNA"/>
</dbReference>
<sequence>MAPRNDLIHDISLAILAASDVPSAFKAFHKIAFSRSIWVALLLDMDSRIKFELPPGQSIDELPTRTLIDLAKRAILGPISWSPHSPFHSKPVVSHEIALPFGTVLDAGVQFGAYLVPGGNYVLVGSSRLQCWDLSTKRCLWTHESLGNPSDWSMVQNFAFEMVDDDKAMILLIWMRNSYPGSWDRRNAVEIVHLDLSTRKSRLLLSLNAQDTGLF</sequence>
<dbReference type="InterPro" id="IPR011047">
    <property type="entry name" value="Quinoprotein_ADH-like_sf"/>
</dbReference>
<proteinExistence type="predicted"/>
<dbReference type="SUPFAM" id="SSF50998">
    <property type="entry name" value="Quinoprotein alcohol dehydrogenase-like"/>
    <property type="match status" value="1"/>
</dbReference>
<protein>
    <submittedName>
        <fullName evidence="1">Uncharacterized protein</fullName>
    </submittedName>
</protein>
<reference evidence="1" key="1">
    <citation type="submission" date="2020-11" db="EMBL/GenBank/DDBJ databases">
        <authorList>
            <consortium name="DOE Joint Genome Institute"/>
            <person name="Ahrendt S."/>
            <person name="Riley R."/>
            <person name="Andreopoulos W."/>
            <person name="Labutti K."/>
            <person name="Pangilinan J."/>
            <person name="Ruiz-Duenas F.J."/>
            <person name="Barrasa J.M."/>
            <person name="Sanchez-Garcia M."/>
            <person name="Camarero S."/>
            <person name="Miyauchi S."/>
            <person name="Serrano A."/>
            <person name="Linde D."/>
            <person name="Babiker R."/>
            <person name="Drula E."/>
            <person name="Ayuso-Fernandez I."/>
            <person name="Pacheco R."/>
            <person name="Padilla G."/>
            <person name="Ferreira P."/>
            <person name="Barriuso J."/>
            <person name="Kellner H."/>
            <person name="Castanera R."/>
            <person name="Alfaro M."/>
            <person name="Ramirez L."/>
            <person name="Pisabarro A.G."/>
            <person name="Kuo A."/>
            <person name="Tritt A."/>
            <person name="Lipzen A."/>
            <person name="He G."/>
            <person name="Yan M."/>
            <person name="Ng V."/>
            <person name="Cullen D."/>
            <person name="Martin F."/>
            <person name="Rosso M.-N."/>
            <person name="Henrissat B."/>
            <person name="Hibbett D."/>
            <person name="Martinez A.T."/>
            <person name="Grigoriev I.V."/>
        </authorList>
    </citation>
    <scope>NUCLEOTIDE SEQUENCE</scope>
    <source>
        <strain evidence="1">CBS 247.69</strain>
    </source>
</reference>
<comment type="caution">
    <text evidence="1">The sequence shown here is derived from an EMBL/GenBank/DDBJ whole genome shotgun (WGS) entry which is preliminary data.</text>
</comment>
<organism evidence="1 2">
    <name type="scientific">Collybia nuda</name>
    <dbReference type="NCBI Taxonomy" id="64659"/>
    <lineage>
        <taxon>Eukaryota</taxon>
        <taxon>Fungi</taxon>
        <taxon>Dikarya</taxon>
        <taxon>Basidiomycota</taxon>
        <taxon>Agaricomycotina</taxon>
        <taxon>Agaricomycetes</taxon>
        <taxon>Agaricomycetidae</taxon>
        <taxon>Agaricales</taxon>
        <taxon>Tricholomatineae</taxon>
        <taxon>Clitocybaceae</taxon>
        <taxon>Collybia</taxon>
    </lineage>
</organism>
<dbReference type="OrthoDB" id="3034290at2759"/>
<gene>
    <name evidence="1" type="ORF">BDZ94DRAFT_1311342</name>
</gene>
<name>A0A9P5Y354_9AGAR</name>